<dbReference type="Gene3D" id="2.60.120.200">
    <property type="match status" value="1"/>
</dbReference>
<comment type="caution">
    <text evidence="2">The sequence shown here is derived from an EMBL/GenBank/DDBJ whole genome shotgun (WGS) entry which is preliminary data.</text>
</comment>
<dbReference type="AlphaFoldDB" id="A0A7W7SG61"/>
<keyword evidence="3" id="KW-1185">Reference proteome</keyword>
<sequence length="402" mass="43989">MYRPEVKSSACFTVASLGVGIRDATGNNLDFPGGLTNQQICPKGLTVKTGARSFAAGTYRMFGYYQEQSGAWKNLPEQTFTVAPAPLVVTADRVAPDDATAETPVTGQLTLHASKCFTAAVVGVGVRDAAGNNLDFPGAVANQQVCTEDVTVKTGARSFPAGTYRMFGYYQDQAGAWYNLPEQVFTVTGSSNADPSAPVAGKKLIWREEFDGPISAAKWNKATSSAYRYGNYNPDDDKLDRIDPDKVTVTDGTAVFSATPSNFTLPNGHKAWDTGLITTEYISERFMVKTGDYAETRIRTPKEMGGLAGAVDLAPGRQRDRLLRVPPGQPGAARTDQPRHSGSEVLDRRHRREARRVGHHRRPLPRRLGRLVRQRRQGLRGQEGRRRTLVRLPDPQPLALLR</sequence>
<dbReference type="RefSeq" id="WP_246511094.1">
    <property type="nucleotide sequence ID" value="NZ_JACHJR010000001.1"/>
</dbReference>
<accession>A0A7W7SG61</accession>
<dbReference type="EMBL" id="JACHJR010000001">
    <property type="protein sequence ID" value="MBB4949881.1"/>
    <property type="molecule type" value="Genomic_DNA"/>
</dbReference>
<proteinExistence type="predicted"/>
<dbReference type="SUPFAM" id="SSF49899">
    <property type="entry name" value="Concanavalin A-like lectins/glucanases"/>
    <property type="match status" value="1"/>
</dbReference>
<name>A0A7W7SG61_9ACTN</name>
<feature type="region of interest" description="Disordered" evidence="1">
    <location>
        <begin position="315"/>
        <end position="402"/>
    </location>
</feature>
<evidence type="ECO:0000313" key="2">
    <source>
        <dbReference type="EMBL" id="MBB4949881.1"/>
    </source>
</evidence>
<protein>
    <submittedName>
        <fullName evidence="2">Uncharacterized protein</fullName>
    </submittedName>
</protein>
<feature type="compositionally biased region" description="Basic and acidic residues" evidence="1">
    <location>
        <begin position="336"/>
        <end position="347"/>
    </location>
</feature>
<evidence type="ECO:0000313" key="3">
    <source>
        <dbReference type="Proteomes" id="UP000573327"/>
    </source>
</evidence>
<dbReference type="Proteomes" id="UP000573327">
    <property type="component" value="Unassembled WGS sequence"/>
</dbReference>
<evidence type="ECO:0000256" key="1">
    <source>
        <dbReference type="SAM" id="MobiDB-lite"/>
    </source>
</evidence>
<dbReference type="InterPro" id="IPR013320">
    <property type="entry name" value="ConA-like_dom_sf"/>
</dbReference>
<reference evidence="2 3" key="1">
    <citation type="submission" date="2020-08" db="EMBL/GenBank/DDBJ databases">
        <title>Sequencing the genomes of 1000 actinobacteria strains.</title>
        <authorList>
            <person name="Klenk H.-P."/>
        </authorList>
    </citation>
    <scope>NUCLEOTIDE SEQUENCE [LARGE SCALE GENOMIC DNA]</scope>
    <source>
        <strain evidence="2 3">DSM 44786</strain>
    </source>
</reference>
<gene>
    <name evidence="2" type="ORF">F4556_005416</name>
</gene>
<organism evidence="2 3">
    <name type="scientific">Kitasatospora gansuensis</name>
    <dbReference type="NCBI Taxonomy" id="258050"/>
    <lineage>
        <taxon>Bacteria</taxon>
        <taxon>Bacillati</taxon>
        <taxon>Actinomycetota</taxon>
        <taxon>Actinomycetes</taxon>
        <taxon>Kitasatosporales</taxon>
        <taxon>Streptomycetaceae</taxon>
        <taxon>Kitasatospora</taxon>
    </lineage>
</organism>
<feature type="compositionally biased region" description="Basic residues" evidence="1">
    <location>
        <begin position="348"/>
        <end position="378"/>
    </location>
</feature>